<name>A0ABV6A5Z9_9PSEU</name>
<dbReference type="SMART" id="SM01043">
    <property type="entry name" value="BTAD"/>
    <property type="match status" value="1"/>
</dbReference>
<dbReference type="Gene3D" id="1.10.10.10">
    <property type="entry name" value="Winged helix-like DNA-binding domain superfamily/Winged helix DNA-binding domain"/>
    <property type="match status" value="1"/>
</dbReference>
<keyword evidence="5" id="KW-0802">TPR repeat</keyword>
<organism evidence="8 9">
    <name type="scientific">Allokutzneria oryzae</name>
    <dbReference type="NCBI Taxonomy" id="1378989"/>
    <lineage>
        <taxon>Bacteria</taxon>
        <taxon>Bacillati</taxon>
        <taxon>Actinomycetota</taxon>
        <taxon>Actinomycetes</taxon>
        <taxon>Pseudonocardiales</taxon>
        <taxon>Pseudonocardiaceae</taxon>
        <taxon>Allokutzneria</taxon>
    </lineage>
</organism>
<dbReference type="PROSITE" id="PS50005">
    <property type="entry name" value="TPR"/>
    <property type="match status" value="1"/>
</dbReference>
<evidence type="ECO:0000256" key="4">
    <source>
        <dbReference type="ARBA" id="ARBA00023163"/>
    </source>
</evidence>
<evidence type="ECO:0000256" key="6">
    <source>
        <dbReference type="PROSITE-ProRule" id="PRU01091"/>
    </source>
</evidence>
<evidence type="ECO:0000259" key="7">
    <source>
        <dbReference type="PROSITE" id="PS51755"/>
    </source>
</evidence>
<feature type="domain" description="OmpR/PhoB-type" evidence="7">
    <location>
        <begin position="1"/>
        <end position="94"/>
    </location>
</feature>
<dbReference type="InterPro" id="IPR001867">
    <property type="entry name" value="OmpR/PhoB-type_DNA-bd"/>
</dbReference>
<feature type="DNA-binding region" description="OmpR/PhoB-type" evidence="6">
    <location>
        <begin position="1"/>
        <end position="94"/>
    </location>
</feature>
<evidence type="ECO:0000313" key="8">
    <source>
        <dbReference type="EMBL" id="MFB9907684.1"/>
    </source>
</evidence>
<reference evidence="8 9" key="1">
    <citation type="submission" date="2024-09" db="EMBL/GenBank/DDBJ databases">
        <authorList>
            <person name="Sun Q."/>
            <person name="Mori K."/>
        </authorList>
    </citation>
    <scope>NUCLEOTIDE SEQUENCE [LARGE SCALE GENOMIC DNA]</scope>
    <source>
        <strain evidence="8 9">TBRC 7907</strain>
    </source>
</reference>
<dbReference type="Gene3D" id="3.40.50.300">
    <property type="entry name" value="P-loop containing nucleotide triphosphate hydrolases"/>
    <property type="match status" value="1"/>
</dbReference>
<dbReference type="Pfam" id="PF13424">
    <property type="entry name" value="TPR_12"/>
    <property type="match status" value="1"/>
</dbReference>
<dbReference type="InterPro" id="IPR011990">
    <property type="entry name" value="TPR-like_helical_dom_sf"/>
</dbReference>
<dbReference type="PRINTS" id="PR00364">
    <property type="entry name" value="DISEASERSIST"/>
</dbReference>
<evidence type="ECO:0000256" key="5">
    <source>
        <dbReference type="PROSITE-ProRule" id="PRU00339"/>
    </source>
</evidence>
<dbReference type="EMBL" id="JBHLZU010000023">
    <property type="protein sequence ID" value="MFB9907684.1"/>
    <property type="molecule type" value="Genomic_DNA"/>
</dbReference>
<dbReference type="SUPFAM" id="SSF48452">
    <property type="entry name" value="TPR-like"/>
    <property type="match status" value="3"/>
</dbReference>
<dbReference type="SUPFAM" id="SSF52540">
    <property type="entry name" value="P-loop containing nucleoside triphosphate hydrolases"/>
    <property type="match status" value="1"/>
</dbReference>
<dbReference type="Gene3D" id="1.25.40.10">
    <property type="entry name" value="Tetratricopeptide repeat domain"/>
    <property type="match status" value="2"/>
</dbReference>
<comment type="caution">
    <text evidence="8">The sequence shown here is derived from an EMBL/GenBank/DDBJ whole genome shotgun (WGS) entry which is preliminary data.</text>
</comment>
<proteinExistence type="inferred from homology"/>
<dbReference type="PANTHER" id="PTHR35807:SF1">
    <property type="entry name" value="TRANSCRIPTIONAL REGULATOR REDD"/>
    <property type="match status" value="1"/>
</dbReference>
<dbReference type="Proteomes" id="UP001589693">
    <property type="component" value="Unassembled WGS sequence"/>
</dbReference>
<dbReference type="InterPro" id="IPR036388">
    <property type="entry name" value="WH-like_DNA-bd_sf"/>
</dbReference>
<dbReference type="SUPFAM" id="SSF46894">
    <property type="entry name" value="C-terminal effector domain of the bipartite response regulators"/>
    <property type="match status" value="1"/>
</dbReference>
<dbReference type="InterPro" id="IPR016032">
    <property type="entry name" value="Sig_transdc_resp-reg_C-effctor"/>
</dbReference>
<dbReference type="InterPro" id="IPR051677">
    <property type="entry name" value="AfsR-DnrI-RedD_regulator"/>
</dbReference>
<evidence type="ECO:0000256" key="3">
    <source>
        <dbReference type="ARBA" id="ARBA00023125"/>
    </source>
</evidence>
<dbReference type="SMART" id="SM00028">
    <property type="entry name" value="TPR"/>
    <property type="match status" value="4"/>
</dbReference>
<evidence type="ECO:0000256" key="2">
    <source>
        <dbReference type="ARBA" id="ARBA00023015"/>
    </source>
</evidence>
<feature type="repeat" description="TPR" evidence="5">
    <location>
        <begin position="816"/>
        <end position="849"/>
    </location>
</feature>
<comment type="similarity">
    <text evidence="1">Belongs to the AfsR/DnrI/RedD regulatory family.</text>
</comment>
<evidence type="ECO:0000256" key="1">
    <source>
        <dbReference type="ARBA" id="ARBA00005820"/>
    </source>
</evidence>
<dbReference type="InterPro" id="IPR019734">
    <property type="entry name" value="TPR_rpt"/>
</dbReference>
<dbReference type="InterPro" id="IPR005158">
    <property type="entry name" value="BTAD"/>
</dbReference>
<keyword evidence="3 6" id="KW-0238">DNA-binding</keyword>
<dbReference type="PANTHER" id="PTHR35807">
    <property type="entry name" value="TRANSCRIPTIONAL REGULATOR REDD-RELATED"/>
    <property type="match status" value="1"/>
</dbReference>
<protein>
    <submittedName>
        <fullName evidence="8">BTAD domain-containing putative transcriptional regulator</fullName>
    </submittedName>
</protein>
<dbReference type="Pfam" id="PF03704">
    <property type="entry name" value="BTAD"/>
    <property type="match status" value="1"/>
</dbReference>
<dbReference type="SMART" id="SM00862">
    <property type="entry name" value="Trans_reg_C"/>
    <property type="match status" value="1"/>
</dbReference>
<dbReference type="PROSITE" id="PS51755">
    <property type="entry name" value="OMPR_PHOB"/>
    <property type="match status" value="1"/>
</dbReference>
<accession>A0ABV6A5Z9</accession>
<sequence length="908" mass="99451">MALELAVLGDLEARVDGEPVDTGSPRQRTVLAALLVDANRVVPQDQLITRVWGANPPTGVRSTLHTYISRLRAALAASAEVSLTRRPGGYTLATDSANIDLHAFRARVAKARAKSDPAGRAVLLRHALELWRGDALAGFDTEWASSVRITLHKERLAAQIDRVEALLECGRHADLVAELTELTAEHPLDERLCEQLMLALYRNDRRADALQEYQRIRRALADQLGMDPGGKLQELHGRILAAAPDLAAHHRRGSPRGPVPHQLPSAPGGFTGRHAELATLDGSPLTVVSGAGGTGKTSLALHWAHLAPQRFPDGQLYADLRGFDPAEEPAPPPVVLRGFLDALGVQPDTVPDGFQAQVELYRDLVADREMLIVLDNARDVDQIAPLLPGCDECTVVVTSRNHMTALPSTRLVRLDPLDEEDSYTLLALRLGEARLTAEPDAVTELLTLCAGLPLALGIVAARAATSPWLRLSELTDQLRDDRSRLDGLGIGDSRVDLRAVFSWSLRALSPAAAELFGLLGLVPGSEIGRTAVAALTGSPASAGLLSELENANLVIRSTPDRFRMHDLIRLYAKETASDSSEGLRRWVDFHTHSAYNVEQVLFPRRAGIELEAPAPGCVPDTFDSIEAAMAWMDVEHHNVKAAQSVAMNFLWHNRVWQIARAMDTFYWRRGHLLDRVAMWSAGLDAAEALDDMEVRLLCFRSLADAYARAGEHDKGLTIVEHALALAERGEDTAVLGHIHYSLVSAWDQRGDHARGLEHAKAALLAYQGLDNPTWHAQGKIAVGWCLIKLGRHDQARQHCEDALALYRAHGDRSGEAGALEGLGMLAYGCRRYDKALAYFQRARELCEQTGNQYVEAEVVEHIGEAYAGLGRHREARSSWERAAEAFIEQNRTREARRVLALLRGPVPF</sequence>
<dbReference type="Pfam" id="PF13181">
    <property type="entry name" value="TPR_8"/>
    <property type="match status" value="1"/>
</dbReference>
<keyword evidence="2" id="KW-0805">Transcription regulation</keyword>
<evidence type="ECO:0000313" key="9">
    <source>
        <dbReference type="Proteomes" id="UP001589693"/>
    </source>
</evidence>
<dbReference type="InterPro" id="IPR027417">
    <property type="entry name" value="P-loop_NTPase"/>
</dbReference>
<keyword evidence="4" id="KW-0804">Transcription</keyword>
<dbReference type="CDD" id="cd15831">
    <property type="entry name" value="BTAD"/>
    <property type="match status" value="1"/>
</dbReference>
<dbReference type="RefSeq" id="WP_377858283.1">
    <property type="nucleotide sequence ID" value="NZ_JBHLZU010000023.1"/>
</dbReference>
<dbReference type="Pfam" id="PF00486">
    <property type="entry name" value="Trans_reg_C"/>
    <property type="match status" value="1"/>
</dbReference>
<keyword evidence="9" id="KW-1185">Reference proteome</keyword>
<gene>
    <name evidence="8" type="ORF">ACFFQA_27435</name>
</gene>